<name>A0A2K4ZEY9_9FIRM</name>
<evidence type="ECO:0000256" key="2">
    <source>
        <dbReference type="ARBA" id="ARBA00022692"/>
    </source>
</evidence>
<keyword evidence="3" id="KW-0547">Nucleotide-binding</keyword>
<reference evidence="10 11" key="1">
    <citation type="submission" date="2018-01" db="EMBL/GenBank/DDBJ databases">
        <authorList>
            <person name="Gaut B.S."/>
            <person name="Morton B.R."/>
            <person name="Clegg M.T."/>
            <person name="Duvall M.R."/>
        </authorList>
    </citation>
    <scope>NUCLEOTIDE SEQUENCE [LARGE SCALE GENOMIC DNA]</scope>
    <source>
        <strain evidence="10">GP69</strain>
    </source>
</reference>
<protein>
    <submittedName>
        <fullName evidence="10">Lipid A export ATP-binding/permease protein MsbA</fullName>
        <ecNumber evidence="10">3.6.3.-</ecNumber>
    </submittedName>
</protein>
<evidence type="ECO:0000256" key="6">
    <source>
        <dbReference type="ARBA" id="ARBA00023136"/>
    </source>
</evidence>
<dbReference type="PANTHER" id="PTHR24221:SF654">
    <property type="entry name" value="ATP-BINDING CASSETTE SUB-FAMILY B MEMBER 6"/>
    <property type="match status" value="1"/>
</dbReference>
<organism evidence="10 11">
    <name type="scientific">Acetatifactor muris</name>
    <dbReference type="NCBI Taxonomy" id="879566"/>
    <lineage>
        <taxon>Bacteria</taxon>
        <taxon>Bacillati</taxon>
        <taxon>Bacillota</taxon>
        <taxon>Clostridia</taxon>
        <taxon>Lachnospirales</taxon>
        <taxon>Lachnospiraceae</taxon>
        <taxon>Acetatifactor</taxon>
    </lineage>
</organism>
<keyword evidence="5 7" id="KW-1133">Transmembrane helix</keyword>
<dbReference type="AlphaFoldDB" id="A0A2K4ZEY9"/>
<feature type="transmembrane region" description="Helical" evidence="7">
    <location>
        <begin position="124"/>
        <end position="145"/>
    </location>
</feature>
<feature type="transmembrane region" description="Helical" evidence="7">
    <location>
        <begin position="12"/>
        <end position="32"/>
    </location>
</feature>
<dbReference type="SUPFAM" id="SSF90123">
    <property type="entry name" value="ABC transporter transmembrane region"/>
    <property type="match status" value="1"/>
</dbReference>
<dbReference type="PROSITE" id="PS00211">
    <property type="entry name" value="ABC_TRANSPORTER_1"/>
    <property type="match status" value="1"/>
</dbReference>
<dbReference type="SMART" id="SM00382">
    <property type="entry name" value="AAA"/>
    <property type="match status" value="1"/>
</dbReference>
<dbReference type="EMBL" id="OFSM01000007">
    <property type="protein sequence ID" value="SOY29019.1"/>
    <property type="molecule type" value="Genomic_DNA"/>
</dbReference>
<dbReference type="OrthoDB" id="95687at2"/>
<feature type="domain" description="ABC transporter" evidence="8">
    <location>
        <begin position="328"/>
        <end position="562"/>
    </location>
</feature>
<dbReference type="GO" id="GO:0005524">
    <property type="term" value="F:ATP binding"/>
    <property type="evidence" value="ECO:0007669"/>
    <property type="project" value="UniProtKB-KW"/>
</dbReference>
<dbReference type="CDD" id="cd07346">
    <property type="entry name" value="ABC_6TM_exporters"/>
    <property type="match status" value="1"/>
</dbReference>
<dbReference type="SUPFAM" id="SSF52540">
    <property type="entry name" value="P-loop containing nucleoside triphosphate hydrolases"/>
    <property type="match status" value="1"/>
</dbReference>
<dbReference type="Pfam" id="PF00664">
    <property type="entry name" value="ABC_membrane"/>
    <property type="match status" value="1"/>
</dbReference>
<evidence type="ECO:0000313" key="10">
    <source>
        <dbReference type="EMBL" id="SOY29019.1"/>
    </source>
</evidence>
<dbReference type="PROSITE" id="PS50929">
    <property type="entry name" value="ABC_TM1F"/>
    <property type="match status" value="1"/>
</dbReference>
<dbReference type="InterPro" id="IPR017871">
    <property type="entry name" value="ABC_transporter-like_CS"/>
</dbReference>
<dbReference type="RefSeq" id="WP_103239092.1">
    <property type="nucleotide sequence ID" value="NZ_JANJZD010000022.1"/>
</dbReference>
<keyword evidence="11" id="KW-1185">Reference proteome</keyword>
<feature type="domain" description="ABC transmembrane type-1" evidence="9">
    <location>
        <begin position="16"/>
        <end position="295"/>
    </location>
</feature>
<keyword evidence="10" id="KW-0378">Hydrolase</keyword>
<sequence length="568" mass="64373">MNQYLKGHLRLLAVWLIAEFMGAVMVTGMSLFMKQVADTAYGEGGLEGIQGLLLLGLVLVVVCLAVEYLGHYCRAKFLKECNLSLKRKIFDRIIHCDINLFQEKNNGSYISLLNNDLRLIDESYFQVIPLIYSNINTFLVAFIVMCLYHPLLAALQVLLCIPQILLPRRFGKSASAKQKEYMDSLDVWNAEVKDIFTGFEAVKSFGIEEKIKERYRKIVDEVEKNGFVMRKQQAKSLALSSASLYMAFVLQTVFSVYLVMNGEITMGILLGTMQISNYVNNPVREISELYLEYLTIKPVLARISAVLDGTEEAQGKTLGIEVDRVTPLCLHKLSFAYEDGRRILHELDFRFDSGKKYAIVGSSGSGKSTLLRLLMGYYAQYEGEVYCGGKRQTEISGQSLYRRISMVHQRVFLFDDTIRNNITMYGRYSDEEVWKAAEDAGLMEVIRRMGDGLDSRIQEEGRNLSGGEQQRFAIARAFIRKAQVLLMDEGTASLDYQTAGLIDSLLLDKEGLTLLSVTHKTEKELLQRYDEILVLEQGRILEHGLYDELSEQSKQLLAWNCQGASDDN</sequence>
<dbReference type="Proteomes" id="UP000236311">
    <property type="component" value="Unassembled WGS sequence"/>
</dbReference>
<keyword evidence="4 10" id="KW-0067">ATP-binding</keyword>
<dbReference type="Gene3D" id="1.20.1560.10">
    <property type="entry name" value="ABC transporter type 1, transmembrane domain"/>
    <property type="match status" value="1"/>
</dbReference>
<dbReference type="GO" id="GO:0005886">
    <property type="term" value="C:plasma membrane"/>
    <property type="evidence" value="ECO:0007669"/>
    <property type="project" value="UniProtKB-SubCell"/>
</dbReference>
<evidence type="ECO:0000259" key="9">
    <source>
        <dbReference type="PROSITE" id="PS50929"/>
    </source>
</evidence>
<dbReference type="Pfam" id="PF00005">
    <property type="entry name" value="ABC_tran"/>
    <property type="match status" value="1"/>
</dbReference>
<dbReference type="InterPro" id="IPR027417">
    <property type="entry name" value="P-loop_NTPase"/>
</dbReference>
<comment type="subcellular location">
    <subcellularLocation>
        <location evidence="1">Cell membrane</location>
        <topology evidence="1">Multi-pass membrane protein</topology>
    </subcellularLocation>
</comment>
<dbReference type="InterPro" id="IPR003439">
    <property type="entry name" value="ABC_transporter-like_ATP-bd"/>
</dbReference>
<dbReference type="GO" id="GO:0016887">
    <property type="term" value="F:ATP hydrolysis activity"/>
    <property type="evidence" value="ECO:0007669"/>
    <property type="project" value="InterPro"/>
</dbReference>
<evidence type="ECO:0000256" key="4">
    <source>
        <dbReference type="ARBA" id="ARBA00022840"/>
    </source>
</evidence>
<evidence type="ECO:0000256" key="5">
    <source>
        <dbReference type="ARBA" id="ARBA00022989"/>
    </source>
</evidence>
<dbReference type="InterPro" id="IPR039421">
    <property type="entry name" value="Type_1_exporter"/>
</dbReference>
<evidence type="ECO:0000259" key="8">
    <source>
        <dbReference type="PROSITE" id="PS50893"/>
    </source>
</evidence>
<evidence type="ECO:0000313" key="11">
    <source>
        <dbReference type="Proteomes" id="UP000236311"/>
    </source>
</evidence>
<dbReference type="EC" id="3.6.3.-" evidence="10"/>
<keyword evidence="2 7" id="KW-0812">Transmembrane</keyword>
<dbReference type="GO" id="GO:0034040">
    <property type="term" value="F:ATPase-coupled lipid transmembrane transporter activity"/>
    <property type="evidence" value="ECO:0007669"/>
    <property type="project" value="TreeGrafter"/>
</dbReference>
<dbReference type="InterPro" id="IPR011527">
    <property type="entry name" value="ABC1_TM_dom"/>
</dbReference>
<dbReference type="Gene3D" id="3.40.50.300">
    <property type="entry name" value="P-loop containing nucleotide triphosphate hydrolases"/>
    <property type="match status" value="1"/>
</dbReference>
<dbReference type="InterPro" id="IPR003593">
    <property type="entry name" value="AAA+_ATPase"/>
</dbReference>
<feature type="transmembrane region" description="Helical" evidence="7">
    <location>
        <begin position="52"/>
        <end position="70"/>
    </location>
</feature>
<gene>
    <name evidence="10" type="primary">msbA_5</name>
    <name evidence="10" type="ORF">AMURIS_01734</name>
</gene>
<dbReference type="PANTHER" id="PTHR24221">
    <property type="entry name" value="ATP-BINDING CASSETTE SUB-FAMILY B"/>
    <property type="match status" value="1"/>
</dbReference>
<evidence type="ECO:0000256" key="1">
    <source>
        <dbReference type="ARBA" id="ARBA00004651"/>
    </source>
</evidence>
<accession>A0A2K4ZEY9</accession>
<feature type="transmembrane region" description="Helical" evidence="7">
    <location>
        <begin position="151"/>
        <end position="170"/>
    </location>
</feature>
<evidence type="ECO:0000256" key="7">
    <source>
        <dbReference type="SAM" id="Phobius"/>
    </source>
</evidence>
<evidence type="ECO:0000256" key="3">
    <source>
        <dbReference type="ARBA" id="ARBA00022741"/>
    </source>
</evidence>
<dbReference type="GO" id="GO:0140359">
    <property type="term" value="F:ABC-type transporter activity"/>
    <property type="evidence" value="ECO:0007669"/>
    <property type="project" value="InterPro"/>
</dbReference>
<dbReference type="PROSITE" id="PS50893">
    <property type="entry name" value="ABC_TRANSPORTER_2"/>
    <property type="match status" value="1"/>
</dbReference>
<feature type="transmembrane region" description="Helical" evidence="7">
    <location>
        <begin position="237"/>
        <end position="260"/>
    </location>
</feature>
<keyword evidence="6 7" id="KW-0472">Membrane</keyword>
<proteinExistence type="predicted"/>
<dbReference type="InterPro" id="IPR036640">
    <property type="entry name" value="ABC1_TM_sf"/>
</dbReference>